<accession>A0ABM8VZT8</accession>
<gene>
    <name evidence="2" type="ORF">GMARGA_LOCUS1602</name>
</gene>
<organism evidence="2 3">
    <name type="scientific">Gigaspora margarita</name>
    <dbReference type="NCBI Taxonomy" id="4874"/>
    <lineage>
        <taxon>Eukaryota</taxon>
        <taxon>Fungi</taxon>
        <taxon>Fungi incertae sedis</taxon>
        <taxon>Mucoromycota</taxon>
        <taxon>Glomeromycotina</taxon>
        <taxon>Glomeromycetes</taxon>
        <taxon>Diversisporales</taxon>
        <taxon>Gigasporaceae</taxon>
        <taxon>Gigaspora</taxon>
    </lineage>
</organism>
<protein>
    <submittedName>
        <fullName evidence="2">34955_t:CDS:1</fullName>
    </submittedName>
</protein>
<keyword evidence="1" id="KW-0472">Membrane</keyword>
<name>A0ABM8VZT8_GIGMA</name>
<comment type="caution">
    <text evidence="2">The sequence shown here is derived from an EMBL/GenBank/DDBJ whole genome shotgun (WGS) entry which is preliminary data.</text>
</comment>
<keyword evidence="3" id="KW-1185">Reference proteome</keyword>
<proteinExistence type="predicted"/>
<feature type="transmembrane region" description="Helical" evidence="1">
    <location>
        <begin position="800"/>
        <end position="820"/>
    </location>
</feature>
<dbReference type="SUPFAM" id="SSF82171">
    <property type="entry name" value="DPP6 N-terminal domain-like"/>
    <property type="match status" value="1"/>
</dbReference>
<keyword evidence="1" id="KW-0812">Transmembrane</keyword>
<dbReference type="Proteomes" id="UP000789901">
    <property type="component" value="Unassembled WGS sequence"/>
</dbReference>
<evidence type="ECO:0000256" key="1">
    <source>
        <dbReference type="SAM" id="Phobius"/>
    </source>
</evidence>
<sequence>MSTSTSQSGDVIIEVKTEEIGPEENCDNIHPTQIYNHGFTFVFIINIINNVYSISDFKDKELPIKYGGVVKFISKKNDIINQNDEKDKQRTDKSSQNADRYTLIILTLSGIYKYQMKNKLIKNIQKLKYPRRVYNAMIRNITSFFNFPGDLMYNAYGNEHEDINLSLNKHYFLADTTNEDIKYIELYDLKTNHLVNTFQRQNLSGSYNVDVPSYYAISNNGKLLAYASLFNKAIKIFSIECGLEIAELITDIAFIDIQIDFFRSDEILCVFSKNKWIVWDIFGALLGSVKLIDNVLDLPSKFYENIERSNSFMVVNEGNELAIYDDLIINIYLKDLKKDEEQIWKKLSNDDFSRQDPNSNIRDLQDKESKLDEYYHILEPWLIHYDRRHSNYSVYLDEKKEKLLLIGNHTIQVWHDQGPKKRSLEFIHVPLSHLPFNYEQDFMEADKSETLYMIKVIDINYCIGKFKLNIQIENIEDKSFQIKMEDKNDIMNVVQYACHSLKYLSSYKKFEWLIEEDQKLKFTNIIEQTRKIILRFIRLHPSEWRLLDIRYDLMSVLIESKEYELVKYILSFKEPLHIPQYISWEGEKNTIHTALSAYFLEYYSNKAVDNDNIGWMNTVVDIIPELCKINEKKSKKENHNIGWVNTVVDIISKLYKNNKIESDEEKANFTNNKKIFDKREKKFTDYLNLLIFPIQYSSLKEEGYSPFIKLIEKDFKQNKHDIRDILYENPSMGAVMNWIFTLLGYPFYIGLKQSPTTYEITKGNNVAYTMTGEEPDNPFSNIIGSIVAVYDWSSISFDTWNFWPLTIISIIGSFVFVIILQNIIISYMSDAFANAVKDSKRGVYRFQIDFIYDFALLEKSLEFNNLDSKFKDKIRAKYICFYDDPNITSSWKEVSEKMESEPYTITQIENKINLEFLEFLSDEDCKFIWEKAENVEKVEKVENDDKDIQYWFLE</sequence>
<evidence type="ECO:0000313" key="3">
    <source>
        <dbReference type="Proteomes" id="UP000789901"/>
    </source>
</evidence>
<reference evidence="2 3" key="1">
    <citation type="submission" date="2021-06" db="EMBL/GenBank/DDBJ databases">
        <authorList>
            <person name="Kallberg Y."/>
            <person name="Tangrot J."/>
            <person name="Rosling A."/>
        </authorList>
    </citation>
    <scope>NUCLEOTIDE SEQUENCE [LARGE SCALE GENOMIC DNA]</scope>
    <source>
        <strain evidence="2 3">120-4 pot B 10/14</strain>
    </source>
</reference>
<evidence type="ECO:0000313" key="2">
    <source>
        <dbReference type="EMBL" id="CAG8488509.1"/>
    </source>
</evidence>
<dbReference type="EMBL" id="CAJVQB010000431">
    <property type="protein sequence ID" value="CAG8488509.1"/>
    <property type="molecule type" value="Genomic_DNA"/>
</dbReference>
<keyword evidence="1" id="KW-1133">Transmembrane helix</keyword>